<feature type="compositionally biased region" description="Basic and acidic residues" evidence="1">
    <location>
        <begin position="73"/>
        <end position="82"/>
    </location>
</feature>
<feature type="region of interest" description="Disordered" evidence="1">
    <location>
        <begin position="1"/>
        <end position="25"/>
    </location>
</feature>
<dbReference type="Proteomes" id="UP000594364">
    <property type="component" value="Chromosome 2"/>
</dbReference>
<protein>
    <submittedName>
        <fullName evidence="2">Uncharacterized protein</fullName>
    </submittedName>
</protein>
<evidence type="ECO:0000313" key="3">
    <source>
        <dbReference type="Proteomes" id="UP000594364"/>
    </source>
</evidence>
<dbReference type="EMBL" id="CP031386">
    <property type="protein sequence ID" value="QPG96980.1"/>
    <property type="molecule type" value="Genomic_DNA"/>
</dbReference>
<evidence type="ECO:0000256" key="1">
    <source>
        <dbReference type="SAM" id="MobiDB-lite"/>
    </source>
</evidence>
<evidence type="ECO:0000313" key="2">
    <source>
        <dbReference type="EMBL" id="QPG96980.1"/>
    </source>
</evidence>
<keyword evidence="3" id="KW-1185">Reference proteome</keyword>
<accession>A0A7S9KPR7</accession>
<gene>
    <name evidence="2" type="ORF">C2857_005577</name>
</gene>
<organism evidence="2 3">
    <name type="scientific">Epichloe festucae (strain Fl1)</name>
    <dbReference type="NCBI Taxonomy" id="877507"/>
    <lineage>
        <taxon>Eukaryota</taxon>
        <taxon>Fungi</taxon>
        <taxon>Dikarya</taxon>
        <taxon>Ascomycota</taxon>
        <taxon>Pezizomycotina</taxon>
        <taxon>Sordariomycetes</taxon>
        <taxon>Hypocreomycetidae</taxon>
        <taxon>Hypocreales</taxon>
        <taxon>Clavicipitaceae</taxon>
        <taxon>Epichloe</taxon>
    </lineage>
</organism>
<feature type="region of interest" description="Disordered" evidence="1">
    <location>
        <begin position="73"/>
        <end position="93"/>
    </location>
</feature>
<name>A0A7S9KPR7_EPIFF</name>
<reference evidence="2 3" key="1">
    <citation type="journal article" date="2018" name="PLoS Genet.">
        <title>Repeat elements organise 3D genome structure and mediate transcription in the filamentous fungus Epichloe festucae.</title>
        <authorList>
            <person name="Winter D.J."/>
            <person name="Ganley A.R.D."/>
            <person name="Young C.A."/>
            <person name="Liachko I."/>
            <person name="Schardl C.L."/>
            <person name="Dupont P.Y."/>
            <person name="Berry D."/>
            <person name="Ram A."/>
            <person name="Scott B."/>
            <person name="Cox M.P."/>
        </authorList>
    </citation>
    <scope>NUCLEOTIDE SEQUENCE [LARGE SCALE GENOMIC DNA]</scope>
    <source>
        <strain evidence="2 3">Fl1</strain>
    </source>
</reference>
<dbReference type="AlphaFoldDB" id="A0A7S9KPR7"/>
<sequence>MILTAPIGHRGGGGQKSAKHHVRRMRTGSGRFEYAARRLQYGANDAASCAELFGSSCVPACPRAICMQSKDPERYHGDRLPSGRDNPYTIPPGIRRKTIPLHIISYSPETALT</sequence>
<proteinExistence type="predicted"/>